<dbReference type="Gene3D" id="1.20.58.80">
    <property type="entry name" value="Phosphotransferase system, lactose/cellobiose-type IIA subunit"/>
    <property type="match status" value="1"/>
</dbReference>
<reference evidence="3 4" key="1">
    <citation type="journal article" date="2019" name="Environ. Microbiol.">
        <title>At the nexus of three kingdoms: the genome of the mycorrhizal fungus Gigaspora margarita provides insights into plant, endobacterial and fungal interactions.</title>
        <authorList>
            <person name="Venice F."/>
            <person name="Ghignone S."/>
            <person name="Salvioli di Fossalunga A."/>
            <person name="Amselem J."/>
            <person name="Novero M."/>
            <person name="Xianan X."/>
            <person name="Sedzielewska Toro K."/>
            <person name="Morin E."/>
            <person name="Lipzen A."/>
            <person name="Grigoriev I.V."/>
            <person name="Henrissat B."/>
            <person name="Martin F.M."/>
            <person name="Bonfante P."/>
        </authorList>
    </citation>
    <scope>NUCLEOTIDE SEQUENCE [LARGE SCALE GENOMIC DNA]</scope>
    <source>
        <strain evidence="3 4">BEG34</strain>
    </source>
</reference>
<feature type="compositionally biased region" description="Basic residues" evidence="1">
    <location>
        <begin position="72"/>
        <end position="81"/>
    </location>
</feature>
<dbReference type="Proteomes" id="UP000439903">
    <property type="component" value="Unassembled WGS sequence"/>
</dbReference>
<dbReference type="InterPro" id="IPR036181">
    <property type="entry name" value="MIT_dom_sf"/>
</dbReference>
<dbReference type="Pfam" id="PF04212">
    <property type="entry name" value="MIT"/>
    <property type="match status" value="1"/>
</dbReference>
<feature type="region of interest" description="Disordered" evidence="1">
    <location>
        <begin position="286"/>
        <end position="331"/>
    </location>
</feature>
<sequence>MGLSTQLISPSLAKLQLGSYFSNPKNENTSQNISTPDVNVNVNDVNDKPNPITKTDEKDQNSSLTIVTNPHSHQRKKHSNKLNRKEIDRAIAFSAYAVEEDHQGNPDCALELYLLGLEHILKAFPVHADQSRRNALKTKLLDFMKHSGLIDELTEPTSPNSLNNSPNNEPANTKISEHIIQAAVTGAVALKQSPIPDAISATVNYTMRKMKVIDEAYGIQDKAWEISRSGINMALELDQQYNVHEKVVNGLFLGFTAAMKAGIAYTDSPSYRELKKLQADFSASRTNSTNSIISNDSATSPISTDSATSPTPNSPTSTLPNSPTTSINNVD</sequence>
<evidence type="ECO:0000259" key="2">
    <source>
        <dbReference type="Pfam" id="PF04212"/>
    </source>
</evidence>
<proteinExistence type="predicted"/>
<evidence type="ECO:0000256" key="1">
    <source>
        <dbReference type="SAM" id="MobiDB-lite"/>
    </source>
</evidence>
<feature type="compositionally biased region" description="Polar residues" evidence="1">
    <location>
        <begin position="26"/>
        <end position="36"/>
    </location>
</feature>
<dbReference type="InterPro" id="IPR007330">
    <property type="entry name" value="MIT_dom"/>
</dbReference>
<feature type="compositionally biased region" description="Polar residues" evidence="1">
    <location>
        <begin position="61"/>
        <end position="71"/>
    </location>
</feature>
<gene>
    <name evidence="3" type="ORF">F8M41_004882</name>
</gene>
<feature type="domain" description="MIT" evidence="2">
    <location>
        <begin position="87"/>
        <end position="145"/>
    </location>
</feature>
<feature type="region of interest" description="Disordered" evidence="1">
    <location>
        <begin position="26"/>
        <end position="81"/>
    </location>
</feature>
<dbReference type="EMBL" id="WTPW01001452">
    <property type="protein sequence ID" value="KAF0434664.1"/>
    <property type="molecule type" value="Genomic_DNA"/>
</dbReference>
<dbReference type="OrthoDB" id="2414723at2759"/>
<protein>
    <submittedName>
        <fullName evidence="3">Bsd domain protein</fullName>
    </submittedName>
</protein>
<comment type="caution">
    <text evidence="3">The sequence shown here is derived from an EMBL/GenBank/DDBJ whole genome shotgun (WGS) entry which is preliminary data.</text>
</comment>
<organism evidence="3 4">
    <name type="scientific">Gigaspora margarita</name>
    <dbReference type="NCBI Taxonomy" id="4874"/>
    <lineage>
        <taxon>Eukaryota</taxon>
        <taxon>Fungi</taxon>
        <taxon>Fungi incertae sedis</taxon>
        <taxon>Mucoromycota</taxon>
        <taxon>Glomeromycotina</taxon>
        <taxon>Glomeromycetes</taxon>
        <taxon>Diversisporales</taxon>
        <taxon>Gigasporaceae</taxon>
        <taxon>Gigaspora</taxon>
    </lineage>
</organism>
<evidence type="ECO:0000313" key="4">
    <source>
        <dbReference type="Proteomes" id="UP000439903"/>
    </source>
</evidence>
<name>A0A8H3X9T5_GIGMA</name>
<dbReference type="AlphaFoldDB" id="A0A8H3X9T5"/>
<dbReference type="SUPFAM" id="SSF116846">
    <property type="entry name" value="MIT domain"/>
    <property type="match status" value="1"/>
</dbReference>
<keyword evidence="4" id="KW-1185">Reference proteome</keyword>
<accession>A0A8H3X9T5</accession>
<evidence type="ECO:0000313" key="3">
    <source>
        <dbReference type="EMBL" id="KAF0434664.1"/>
    </source>
</evidence>